<feature type="binding site" evidence="9">
    <location>
        <position position="206"/>
    </location>
    <ligand>
        <name>UDP-alpha-D-glucose</name>
        <dbReference type="ChEBI" id="CHEBI:58885"/>
    </ligand>
</feature>
<keyword evidence="2" id="KW-0328">Glycosyltransferase</keyword>
<keyword evidence="3" id="KW-0808">Transferase</keyword>
<evidence type="ECO:0000256" key="8">
    <source>
        <dbReference type="PIRSR" id="PIRSR605150-1"/>
    </source>
</evidence>
<comment type="subcellular location">
    <subcellularLocation>
        <location evidence="1">Endomembrane system</location>
        <topology evidence="1">Multi-pass membrane protein</topology>
    </subcellularLocation>
</comment>
<feature type="transmembrane region" description="Helical" evidence="11">
    <location>
        <begin position="30"/>
        <end position="48"/>
    </location>
</feature>
<dbReference type="GO" id="GO:0012505">
    <property type="term" value="C:endomembrane system"/>
    <property type="evidence" value="ECO:0007669"/>
    <property type="project" value="UniProtKB-SubCell"/>
</dbReference>
<protein>
    <submittedName>
        <fullName evidence="12">Cellulose synthase-like protein g3</fullName>
    </submittedName>
</protein>
<feature type="transmembrane region" description="Helical" evidence="11">
    <location>
        <begin position="739"/>
        <end position="758"/>
    </location>
</feature>
<proteinExistence type="predicted"/>
<accession>A0AAW0JZV3</accession>
<evidence type="ECO:0000256" key="5">
    <source>
        <dbReference type="ARBA" id="ARBA00022989"/>
    </source>
</evidence>
<keyword evidence="7" id="KW-0961">Cell wall biogenesis/degradation</keyword>
<comment type="caution">
    <text evidence="12">The sequence shown here is derived from an EMBL/GenBank/DDBJ whole genome shotgun (WGS) entry which is preliminary data.</text>
</comment>
<feature type="binding site" evidence="9">
    <location>
        <position position="205"/>
    </location>
    <ligand>
        <name>UDP-alpha-D-glucose</name>
        <dbReference type="ChEBI" id="CHEBI:58885"/>
    </ligand>
</feature>
<feature type="active site" evidence="8">
    <location>
        <position position="235"/>
    </location>
</feature>
<feature type="transmembrane region" description="Helical" evidence="11">
    <location>
        <begin position="649"/>
        <end position="669"/>
    </location>
</feature>
<evidence type="ECO:0000256" key="4">
    <source>
        <dbReference type="ARBA" id="ARBA00022692"/>
    </source>
</evidence>
<dbReference type="FunFam" id="3.90.550.10:FF:000135">
    <property type="entry name" value="Cellulose synthase-like protein G3"/>
    <property type="match status" value="1"/>
</dbReference>
<evidence type="ECO:0000256" key="3">
    <source>
        <dbReference type="ARBA" id="ARBA00022679"/>
    </source>
</evidence>
<feature type="binding site" evidence="10">
    <location>
        <position position="372"/>
    </location>
    <ligand>
        <name>Mn(2+)</name>
        <dbReference type="ChEBI" id="CHEBI:29035"/>
    </ligand>
</feature>
<feature type="binding site" evidence="9">
    <location>
        <position position="199"/>
    </location>
    <ligand>
        <name>UDP-alpha-D-glucose</name>
        <dbReference type="ChEBI" id="CHEBI:58885"/>
    </ligand>
</feature>
<feature type="transmembrane region" description="Helical" evidence="11">
    <location>
        <begin position="60"/>
        <end position="82"/>
    </location>
</feature>
<evidence type="ECO:0000313" key="13">
    <source>
        <dbReference type="Proteomes" id="UP000237347"/>
    </source>
</evidence>
<feature type="transmembrane region" description="Helical" evidence="11">
    <location>
        <begin position="610"/>
        <end position="629"/>
    </location>
</feature>
<dbReference type="SUPFAM" id="SSF53448">
    <property type="entry name" value="Nucleotide-diphospho-sugar transferases"/>
    <property type="match status" value="1"/>
</dbReference>
<feature type="transmembrane region" description="Helical" evidence="11">
    <location>
        <begin position="770"/>
        <end position="792"/>
    </location>
</feature>
<evidence type="ECO:0000256" key="11">
    <source>
        <dbReference type="SAM" id="Phobius"/>
    </source>
</evidence>
<dbReference type="Pfam" id="PF03552">
    <property type="entry name" value="Cellulose_synt"/>
    <property type="match status" value="2"/>
</dbReference>
<keyword evidence="5 11" id="KW-1133">Transmembrane helix</keyword>
<keyword evidence="13" id="KW-1185">Reference proteome</keyword>
<dbReference type="GO" id="GO:0016760">
    <property type="term" value="F:cellulose synthase (UDP-forming) activity"/>
    <property type="evidence" value="ECO:0007669"/>
    <property type="project" value="InterPro"/>
</dbReference>
<dbReference type="Gene3D" id="3.90.550.10">
    <property type="entry name" value="Spore Coat Polysaccharide Biosynthesis Protein SpsA, Chain A"/>
    <property type="match status" value="1"/>
</dbReference>
<gene>
    <name evidence="12" type="primary">CSLG3_2</name>
    <name evidence="12" type="ORF">CFP56_026334</name>
</gene>
<evidence type="ECO:0000313" key="12">
    <source>
        <dbReference type="EMBL" id="KAK7832549.1"/>
    </source>
</evidence>
<feature type="transmembrane region" description="Helical" evidence="11">
    <location>
        <begin position="804"/>
        <end position="824"/>
    </location>
</feature>
<feature type="binding site" evidence="9">
    <location>
        <position position="235"/>
    </location>
    <ligand>
        <name>UDP-alpha-D-glucose</name>
        <dbReference type="ChEBI" id="CHEBI:58885"/>
    </ligand>
</feature>
<dbReference type="GO" id="GO:0030244">
    <property type="term" value="P:cellulose biosynthetic process"/>
    <property type="evidence" value="ECO:0007669"/>
    <property type="project" value="InterPro"/>
</dbReference>
<evidence type="ECO:0000256" key="9">
    <source>
        <dbReference type="PIRSR" id="PIRSR605150-2"/>
    </source>
</evidence>
<evidence type="ECO:0000256" key="2">
    <source>
        <dbReference type="ARBA" id="ARBA00022676"/>
    </source>
</evidence>
<keyword evidence="4 11" id="KW-0812">Transmembrane</keyword>
<feature type="binding site" evidence="10">
    <location>
        <position position="396"/>
    </location>
    <ligand>
        <name>Mn(2+)</name>
        <dbReference type="ChEBI" id="CHEBI:29035"/>
    </ligand>
</feature>
<name>A0AAW0JZV3_QUESU</name>
<feature type="transmembrane region" description="Helical" evidence="11">
    <location>
        <begin position="689"/>
        <end position="711"/>
    </location>
</feature>
<evidence type="ECO:0000256" key="10">
    <source>
        <dbReference type="PIRSR" id="PIRSR605150-3"/>
    </source>
</evidence>
<dbReference type="InterPro" id="IPR029044">
    <property type="entry name" value="Nucleotide-diphossugar_trans"/>
</dbReference>
<dbReference type="EMBL" id="PKMF04000423">
    <property type="protein sequence ID" value="KAK7832549.1"/>
    <property type="molecule type" value="Genomic_DNA"/>
</dbReference>
<sequence>MEDLRLRGFNTSSTTSTPPLHTLRHARRTTLNHVFMAVYICAILAHLYHHAHKLIQSTTLASFFITLSLFISDIILAIIWVMQQCFRVAIVYRSEFPENLEKVMKKSDFPALDMFICTADPYKEPPIRLVSTALSVMAYDYPTEKISVYVSDDGGSQLILFACMEAAKFASHWLPFCRKTNIIDRSPEAYFASKHSWSSDAEKIKEPPIRLVSTALSVMAYDYPTEKISVYVSDDGGSQLTLFAFMEAAKFASHWLPFCRKTNIIDRSPEAYFASKHSWSSDAEKIKIMYERMKVRLVNVLELGKVCEEYITDESERKALSKWTDEFTHQDHSTIIKVLLESSKNKDITDHLMPNLIYLSREKSKTSSHHFKAGALNALLRVSAAMTNAPIILTLDCDTYSNDPQTPLRALCYLSDPKLQSKLGYVQFLQMFHGINKNDTYGSEYKRVFQTNPMGMDGLLGPNYVGTGCYFNRWVFFGGPLAFISPEITEISPYNVVNKPIQSQQILDLAHKVARCNYENNTKWGFEMGFKYGSLVEDFYTGYRQKCDGWRSIFCNPKRPAFLGDALISLMDGLNQCQRWAIGAIQIEFSKYSPVTFGTRSMGLIMGLTYTYYILLTNWLIPYIIYAFLPQLALLNEVSIFPKLSEPWFFLYVFLFVGAYGSDFLEFIVEGGTVQRWWNDQRMWMIRVLSGFFFAFLEYFLKCLGISTYGFSLTNKVVDDEQSKRYDQGVFEFGVPSPMFVPITMAAIINLVSFFMGLMQVLKGSNSEGLFLQMSMAGFVVVNSMLIYEAVVLRRDKGRMPVKITTISTCLALALYVLASPVLFI</sequence>
<evidence type="ECO:0000256" key="7">
    <source>
        <dbReference type="ARBA" id="ARBA00023316"/>
    </source>
</evidence>
<dbReference type="GO" id="GO:0071555">
    <property type="term" value="P:cell wall organization"/>
    <property type="evidence" value="ECO:0007669"/>
    <property type="project" value="UniProtKB-KW"/>
</dbReference>
<dbReference type="InterPro" id="IPR005150">
    <property type="entry name" value="Cellulose_synth"/>
</dbReference>
<dbReference type="Proteomes" id="UP000237347">
    <property type="component" value="Unassembled WGS sequence"/>
</dbReference>
<dbReference type="AlphaFoldDB" id="A0AAW0JZV3"/>
<dbReference type="GO" id="GO:0016020">
    <property type="term" value="C:membrane"/>
    <property type="evidence" value="ECO:0007669"/>
    <property type="project" value="InterPro"/>
</dbReference>
<evidence type="ECO:0000256" key="6">
    <source>
        <dbReference type="ARBA" id="ARBA00023136"/>
    </source>
</evidence>
<evidence type="ECO:0000256" key="1">
    <source>
        <dbReference type="ARBA" id="ARBA00004127"/>
    </source>
</evidence>
<organism evidence="12 13">
    <name type="scientific">Quercus suber</name>
    <name type="common">Cork oak</name>
    <dbReference type="NCBI Taxonomy" id="58331"/>
    <lineage>
        <taxon>Eukaryota</taxon>
        <taxon>Viridiplantae</taxon>
        <taxon>Streptophyta</taxon>
        <taxon>Embryophyta</taxon>
        <taxon>Tracheophyta</taxon>
        <taxon>Spermatophyta</taxon>
        <taxon>Magnoliopsida</taxon>
        <taxon>eudicotyledons</taxon>
        <taxon>Gunneridae</taxon>
        <taxon>Pentapetalae</taxon>
        <taxon>rosids</taxon>
        <taxon>fabids</taxon>
        <taxon>Fagales</taxon>
        <taxon>Fagaceae</taxon>
        <taxon>Quercus</taxon>
    </lineage>
</organism>
<keyword evidence="6 11" id="KW-0472">Membrane</keyword>
<dbReference type="PANTHER" id="PTHR13301">
    <property type="entry name" value="X-BOX TRANSCRIPTION FACTOR-RELATED"/>
    <property type="match status" value="1"/>
</dbReference>
<feature type="active site" evidence="8">
    <location>
        <position position="538"/>
    </location>
</feature>
<reference evidence="12 13" key="1">
    <citation type="journal article" date="2018" name="Sci. Data">
        <title>The draft genome sequence of cork oak.</title>
        <authorList>
            <person name="Ramos A.M."/>
            <person name="Usie A."/>
            <person name="Barbosa P."/>
            <person name="Barros P.M."/>
            <person name="Capote T."/>
            <person name="Chaves I."/>
            <person name="Simoes F."/>
            <person name="Abreu I."/>
            <person name="Carrasquinho I."/>
            <person name="Faro C."/>
            <person name="Guimaraes J.B."/>
            <person name="Mendonca D."/>
            <person name="Nobrega F."/>
            <person name="Rodrigues L."/>
            <person name="Saibo N.J.M."/>
            <person name="Varela M.C."/>
            <person name="Egas C."/>
            <person name="Matos J."/>
            <person name="Miguel C.M."/>
            <person name="Oliveira M.M."/>
            <person name="Ricardo C.P."/>
            <person name="Goncalves S."/>
        </authorList>
    </citation>
    <scope>NUCLEOTIDE SEQUENCE [LARGE SCALE GENOMIC DNA]</scope>
    <source>
        <strain evidence="13">cv. HL8</strain>
    </source>
</reference>